<reference evidence="2" key="1">
    <citation type="journal article" date="2017" name="Proc. Natl. Acad. Sci. U.S.A.">
        <title>Comparative genomics uncovers the prolific and distinctive metabolic potential of the cyanobacterial genus Moorea.</title>
        <authorList>
            <person name="Leao T."/>
            <person name="Castelao G."/>
            <person name="Korobeynikov A."/>
            <person name="Monroe E.A."/>
            <person name="Podell S."/>
            <person name="Glukhov E."/>
            <person name="Allen E.E."/>
            <person name="Gerwick W.H."/>
            <person name="Gerwick L."/>
        </authorList>
    </citation>
    <scope>NUCLEOTIDE SEQUENCE</scope>
    <source>
        <strain evidence="2">JHB</strain>
    </source>
</reference>
<evidence type="ECO:0000259" key="1">
    <source>
        <dbReference type="Pfam" id="PF07878"/>
    </source>
</evidence>
<protein>
    <recommendedName>
        <fullName evidence="1">CopG-like ribbon-helix-helix domain-containing protein</fullName>
    </recommendedName>
</protein>
<dbReference type="InterPro" id="IPR012869">
    <property type="entry name" value="RHH_5"/>
</dbReference>
<dbReference type="InterPro" id="IPR013321">
    <property type="entry name" value="Arc_rbn_hlx_hlx"/>
</dbReference>
<accession>A0A9Q9SS61</accession>
<dbReference type="EMBL" id="CP017708">
    <property type="protein sequence ID" value="WAN68627.1"/>
    <property type="molecule type" value="Genomic_DNA"/>
</dbReference>
<gene>
    <name evidence="2" type="ORF">BJP36_40350</name>
</gene>
<organism evidence="2">
    <name type="scientific">Moorena producens (strain JHB)</name>
    <dbReference type="NCBI Taxonomy" id="1454205"/>
    <lineage>
        <taxon>Bacteria</taxon>
        <taxon>Bacillati</taxon>
        <taxon>Cyanobacteriota</taxon>
        <taxon>Cyanophyceae</taxon>
        <taxon>Coleofasciculales</taxon>
        <taxon>Coleofasciculaceae</taxon>
        <taxon>Moorena</taxon>
    </lineage>
</organism>
<feature type="domain" description="CopG-like ribbon-helix-helix" evidence="1">
    <location>
        <begin position="2"/>
        <end position="44"/>
    </location>
</feature>
<dbReference type="GO" id="GO:0006355">
    <property type="term" value="P:regulation of DNA-templated transcription"/>
    <property type="evidence" value="ECO:0007669"/>
    <property type="project" value="InterPro"/>
</dbReference>
<dbReference type="Pfam" id="PF07878">
    <property type="entry name" value="RHH_5"/>
    <property type="match status" value="1"/>
</dbReference>
<reference evidence="2" key="2">
    <citation type="submission" date="2022-10" db="EMBL/GenBank/DDBJ databases">
        <authorList>
            <person name="Ngo T.-E."/>
        </authorList>
    </citation>
    <scope>NUCLEOTIDE SEQUENCE</scope>
    <source>
        <strain evidence="2">JHB</strain>
    </source>
</reference>
<dbReference type="Gene3D" id="1.10.1220.10">
    <property type="entry name" value="Met repressor-like"/>
    <property type="match status" value="1"/>
</dbReference>
<proteinExistence type="predicted"/>
<name>A0A9Q9SS61_MOOP1</name>
<sequence length="54" mass="6249">MSKRIQVTLPDRIADDLQRWADYDGRPLSNLAAYLLERAVTEAKKEGVEWDKES</sequence>
<dbReference type="Proteomes" id="UP000176944">
    <property type="component" value="Chromosome"/>
</dbReference>
<evidence type="ECO:0000313" key="2">
    <source>
        <dbReference type="EMBL" id="WAN68627.1"/>
    </source>
</evidence>
<dbReference type="AlphaFoldDB" id="A0A9Q9SS61"/>